<dbReference type="Gene3D" id="1.10.287.370">
    <property type="match status" value="1"/>
</dbReference>
<dbReference type="PANTHER" id="PTHR12409:SF0">
    <property type="entry name" value="PREFOLDIN SUBUNIT 3"/>
    <property type="match status" value="1"/>
</dbReference>
<evidence type="ECO:0000256" key="1">
    <source>
        <dbReference type="ARBA" id="ARBA00010048"/>
    </source>
</evidence>
<dbReference type="SUPFAM" id="SSF46579">
    <property type="entry name" value="Prefoldin"/>
    <property type="match status" value="1"/>
</dbReference>
<dbReference type="Proteomes" id="UP001498771">
    <property type="component" value="Unassembled WGS sequence"/>
</dbReference>
<evidence type="ECO:0000313" key="6">
    <source>
        <dbReference type="EMBL" id="KAK7206360.1"/>
    </source>
</evidence>
<protein>
    <recommendedName>
        <fullName evidence="3">Prefoldin subunit 3</fullName>
    </recommendedName>
</protein>
<evidence type="ECO:0000313" key="7">
    <source>
        <dbReference type="Proteomes" id="UP001498771"/>
    </source>
</evidence>
<comment type="subunit">
    <text evidence="3">Heterohexamer of two PFD-alpha type and four PFD-beta type subunits.</text>
</comment>
<dbReference type="RefSeq" id="XP_064769393.1">
    <property type="nucleotide sequence ID" value="XM_064912297.1"/>
</dbReference>
<comment type="caution">
    <text evidence="6">The sequence shown here is derived from an EMBL/GenBank/DDBJ whole genome shotgun (WGS) entry which is preliminary data.</text>
</comment>
<evidence type="ECO:0000256" key="2">
    <source>
        <dbReference type="ARBA" id="ARBA00023186"/>
    </source>
</evidence>
<keyword evidence="4" id="KW-0175">Coiled coil</keyword>
<feature type="region of interest" description="Disordered" evidence="5">
    <location>
        <begin position="1"/>
        <end position="20"/>
    </location>
</feature>
<evidence type="ECO:0000256" key="5">
    <source>
        <dbReference type="SAM" id="MobiDB-lite"/>
    </source>
</evidence>
<dbReference type="Pfam" id="PF02996">
    <property type="entry name" value="Prefoldin"/>
    <property type="match status" value="1"/>
</dbReference>
<dbReference type="CDD" id="cd23156">
    <property type="entry name" value="Prefoldin_3"/>
    <property type="match status" value="1"/>
</dbReference>
<evidence type="ECO:0000256" key="3">
    <source>
        <dbReference type="PIRNR" id="PIRNR016396"/>
    </source>
</evidence>
<keyword evidence="7" id="KW-1185">Reference proteome</keyword>
<dbReference type="GeneID" id="90037809"/>
<dbReference type="InterPro" id="IPR004127">
    <property type="entry name" value="Prefoldin_subunit_alpha"/>
</dbReference>
<organism evidence="6 7">
    <name type="scientific">Myxozyma melibiosi</name>
    <dbReference type="NCBI Taxonomy" id="54550"/>
    <lineage>
        <taxon>Eukaryota</taxon>
        <taxon>Fungi</taxon>
        <taxon>Dikarya</taxon>
        <taxon>Ascomycota</taxon>
        <taxon>Saccharomycotina</taxon>
        <taxon>Lipomycetes</taxon>
        <taxon>Lipomycetales</taxon>
        <taxon>Lipomycetaceae</taxon>
        <taxon>Myxozyma</taxon>
    </lineage>
</organism>
<dbReference type="InterPro" id="IPR016655">
    <property type="entry name" value="PFD3"/>
</dbReference>
<dbReference type="PANTHER" id="PTHR12409">
    <property type="entry name" value="PREFOLDIN SUBUNIT 3"/>
    <property type="match status" value="1"/>
</dbReference>
<comment type="function">
    <text evidence="3">Binds specifically to cytosolic chaperonin (c-CPN) and transfers target proteins to it. Binds to nascent polypeptide chain and promotes folding in an environment in which there are many competing pathways for nonnative proteins.</text>
</comment>
<reference evidence="6 7" key="1">
    <citation type="submission" date="2024-03" db="EMBL/GenBank/DDBJ databases">
        <title>Genome-scale model development and genomic sequencing of the oleaginous clade Lipomyces.</title>
        <authorList>
            <consortium name="Lawrence Berkeley National Laboratory"/>
            <person name="Czajka J.J."/>
            <person name="Han Y."/>
            <person name="Kim J."/>
            <person name="Mondo S.J."/>
            <person name="Hofstad B.A."/>
            <person name="Robles A."/>
            <person name="Haridas S."/>
            <person name="Riley R."/>
            <person name="LaButti K."/>
            <person name="Pangilinan J."/>
            <person name="Andreopoulos W."/>
            <person name="Lipzen A."/>
            <person name="Yan J."/>
            <person name="Wang M."/>
            <person name="Ng V."/>
            <person name="Grigoriev I.V."/>
            <person name="Spatafora J.W."/>
            <person name="Magnuson J.K."/>
            <person name="Baker S.E."/>
            <person name="Pomraning K.R."/>
        </authorList>
    </citation>
    <scope>NUCLEOTIDE SEQUENCE [LARGE SCALE GENOMIC DNA]</scope>
    <source>
        <strain evidence="6 7">Phaff 52-87</strain>
    </source>
</reference>
<proteinExistence type="inferred from homology"/>
<gene>
    <name evidence="6" type="ORF">BZA70DRAFT_276405</name>
</gene>
<dbReference type="EMBL" id="JBBJBU010000003">
    <property type="protein sequence ID" value="KAK7206360.1"/>
    <property type="molecule type" value="Genomic_DNA"/>
</dbReference>
<dbReference type="InterPro" id="IPR009053">
    <property type="entry name" value="Prefoldin"/>
</dbReference>
<sequence length="194" mass="22142">MSTTSSSEPKPGEAGYVNPRGIPQAPFIEAVEEYVRSRDQVESILQSFQEMLSKYKYMEMSTLRRAAGLREKIPDIQKTLDTVLFLDSKRDAEEPTMLTTFELNDTLYAKANVTASDSVYLWLGANVMLEYPIAEATDLLTAKLKAAQESLKLCEEDLEFLRENITTVEVNTARVYNWDVQKRREEKEAGERIK</sequence>
<feature type="coiled-coil region" evidence="4">
    <location>
        <begin position="144"/>
        <end position="171"/>
    </location>
</feature>
<accession>A0ABR1F933</accession>
<evidence type="ECO:0000256" key="4">
    <source>
        <dbReference type="SAM" id="Coils"/>
    </source>
</evidence>
<dbReference type="PIRSF" id="PIRSF016396">
    <property type="entry name" value="Prefoldin_subunit_3"/>
    <property type="match status" value="1"/>
</dbReference>
<name>A0ABR1F933_9ASCO</name>
<comment type="similarity">
    <text evidence="1 3">Belongs to the prefoldin subunit alpha family.</text>
</comment>
<keyword evidence="2 3" id="KW-0143">Chaperone</keyword>